<dbReference type="SMART" id="SM00382">
    <property type="entry name" value="AAA"/>
    <property type="match status" value="1"/>
</dbReference>
<dbReference type="AlphaFoldDB" id="A0A1B8HAD5"/>
<dbReference type="NCBIfam" id="TIGR01420">
    <property type="entry name" value="pilT_fam"/>
    <property type="match status" value="1"/>
</dbReference>
<dbReference type="RefSeq" id="WP_067424408.1">
    <property type="nucleotide sequence ID" value="NZ_LZEX01000023.1"/>
</dbReference>
<feature type="domain" description="Bacterial type II secretion system protein E" evidence="2">
    <location>
        <begin position="194"/>
        <end position="208"/>
    </location>
</feature>
<dbReference type="InterPro" id="IPR003593">
    <property type="entry name" value="AAA+_ATPase"/>
</dbReference>
<dbReference type="InterPro" id="IPR050921">
    <property type="entry name" value="T4SS_GSP_E_ATPase"/>
</dbReference>
<dbReference type="Proteomes" id="UP000092247">
    <property type="component" value="Unassembled WGS sequence"/>
</dbReference>
<dbReference type="STRING" id="368603.AYY16_11365"/>
<evidence type="ECO:0000313" key="3">
    <source>
        <dbReference type="EMBL" id="OBU06048.1"/>
    </source>
</evidence>
<evidence type="ECO:0000256" key="1">
    <source>
        <dbReference type="ARBA" id="ARBA00006611"/>
    </source>
</evidence>
<dbReference type="CDD" id="cd01131">
    <property type="entry name" value="PilT"/>
    <property type="match status" value="1"/>
</dbReference>
<dbReference type="PANTHER" id="PTHR30486">
    <property type="entry name" value="TWITCHING MOTILITY PROTEIN PILT"/>
    <property type="match status" value="1"/>
</dbReference>
<dbReference type="InterPro" id="IPR027417">
    <property type="entry name" value="P-loop_NTPase"/>
</dbReference>
<dbReference type="PROSITE" id="PS00662">
    <property type="entry name" value="T2SP_E"/>
    <property type="match status" value="1"/>
</dbReference>
<gene>
    <name evidence="3" type="ORF">AYY17_06950</name>
</gene>
<accession>A0A1B8HAD5</accession>
<dbReference type="InterPro" id="IPR006321">
    <property type="entry name" value="PilT/PilU"/>
</dbReference>
<proteinExistence type="inferred from homology"/>
<dbReference type="Gene3D" id="3.30.450.90">
    <property type="match status" value="1"/>
</dbReference>
<dbReference type="Gene3D" id="3.40.50.300">
    <property type="entry name" value="P-loop containing nucleotide triphosphate hydrolases"/>
    <property type="match status" value="1"/>
</dbReference>
<reference evidence="3 4" key="1">
    <citation type="submission" date="2016-06" db="EMBL/GenBank/DDBJ databases">
        <authorList>
            <person name="Kjaerup R.B."/>
            <person name="Dalgaard T.S."/>
            <person name="Juul-Madsen H.R."/>
        </authorList>
    </citation>
    <scope>NUCLEOTIDE SEQUENCE [LARGE SCALE GENOMIC DNA]</scope>
    <source>
        <strain evidence="3 4">GCSL-Mp3</strain>
    </source>
</reference>
<protein>
    <submittedName>
        <fullName evidence="3">Type IV pili twitching motility protein PilT</fullName>
    </submittedName>
</protein>
<dbReference type="EMBL" id="LZEX01000023">
    <property type="protein sequence ID" value="OBU06048.1"/>
    <property type="molecule type" value="Genomic_DNA"/>
</dbReference>
<evidence type="ECO:0000259" key="2">
    <source>
        <dbReference type="PROSITE" id="PS00662"/>
    </source>
</evidence>
<name>A0A1B8HAD5_9GAMM</name>
<organism evidence="3 4">
    <name type="scientific">Morganella psychrotolerans</name>
    <dbReference type="NCBI Taxonomy" id="368603"/>
    <lineage>
        <taxon>Bacteria</taxon>
        <taxon>Pseudomonadati</taxon>
        <taxon>Pseudomonadota</taxon>
        <taxon>Gammaproteobacteria</taxon>
        <taxon>Enterobacterales</taxon>
        <taxon>Morganellaceae</taxon>
        <taxon>Morganella</taxon>
    </lineage>
</organism>
<dbReference type="SUPFAM" id="SSF52540">
    <property type="entry name" value="P-loop containing nucleoside triphosphate hydrolases"/>
    <property type="match status" value="1"/>
</dbReference>
<comment type="similarity">
    <text evidence="1">Belongs to the GSP E family.</text>
</comment>
<evidence type="ECO:0000313" key="4">
    <source>
        <dbReference type="Proteomes" id="UP000092247"/>
    </source>
</evidence>
<dbReference type="PANTHER" id="PTHR30486:SF6">
    <property type="entry name" value="TYPE IV PILUS RETRACTATION ATPASE PILT"/>
    <property type="match status" value="1"/>
</dbReference>
<sequence length="343" mass="37108">MNMDNLIGLSVKHNASDLHLCVNQVPVLRVDGQLFSQTHCAVVTEDALHCWVKTTLDEANYHKLMTNGQADLALCIRDQPLRANIFQAGGHLNAALRLISPCVPTLEDISAPPVFSDLITKTNSGLILVTGATGSGKSSTLAALINHLNQHCRRHIITLEDPVEFRHTGRQSLIRQREIGRDCADYQQALKAALRQDPDVILLGELRDETTIRLALTAAETGHLVLSTLHTRGAIAAVERLTDVFSGTEKARVCSQLAGSLVAVLSQHLTAKQGGGRCALFDVLINTPAVASLIRDDKSYQIATHQQTGAQLGMMTEEQCLQWRQSRGEVPGGADSIPAWSAG</sequence>
<dbReference type="GO" id="GO:0016887">
    <property type="term" value="F:ATP hydrolysis activity"/>
    <property type="evidence" value="ECO:0007669"/>
    <property type="project" value="InterPro"/>
</dbReference>
<dbReference type="GO" id="GO:0005524">
    <property type="term" value="F:ATP binding"/>
    <property type="evidence" value="ECO:0007669"/>
    <property type="project" value="InterPro"/>
</dbReference>
<comment type="caution">
    <text evidence="3">The sequence shown here is derived from an EMBL/GenBank/DDBJ whole genome shotgun (WGS) entry which is preliminary data.</text>
</comment>
<dbReference type="Pfam" id="PF00437">
    <property type="entry name" value="T2SSE"/>
    <property type="match status" value="1"/>
</dbReference>
<dbReference type="InterPro" id="IPR001482">
    <property type="entry name" value="T2SS/T4SS_dom"/>
</dbReference>